<dbReference type="Proteomes" id="UP000199758">
    <property type="component" value="Unassembled WGS sequence"/>
</dbReference>
<keyword evidence="2" id="KW-0560">Oxidoreductase</keyword>
<evidence type="ECO:0000256" key="1">
    <source>
        <dbReference type="ARBA" id="ARBA00008898"/>
    </source>
</evidence>
<dbReference type="GO" id="GO:0010181">
    <property type="term" value="F:FMN binding"/>
    <property type="evidence" value="ECO:0007669"/>
    <property type="project" value="InterPro"/>
</dbReference>
<dbReference type="SUPFAM" id="SSF50475">
    <property type="entry name" value="FMN-binding split barrel"/>
    <property type="match status" value="1"/>
</dbReference>
<evidence type="ECO:0000313" key="5">
    <source>
        <dbReference type="Proteomes" id="UP000199758"/>
    </source>
</evidence>
<sequence length="341" mass="36712">MDTPATSAAQIARSMHAMEMSQTETFDATEFRRALGSFATGVTIITTLDADGNKVGLTANSFNSVSLNPPLVLWSLAETSASLPAFRAATHWAVHVLAADQEPLSSRFAKRGVDKFAGLELDTGPDGIPLLRGCTARFECRTAFQYEGGDHVILVGQVLKFERAESAPLVYHSGRYAHATRRDDSLKPRSAYLAGSFNEDFLGYLLGRSHHQFFSKIRSHLDHEGLSDEEFYLLSTLTLKHDLSASELDAGMAGVLDDHSSSALQSLIGRGLAQTLDGSDGKAFELTLEGRACALRIISAAKAVESQLLERLGPGEGEVLKSLLNRLLSATDAGASALWQT</sequence>
<dbReference type="Pfam" id="PF01613">
    <property type="entry name" value="Flavin_Reduct"/>
    <property type="match status" value="1"/>
</dbReference>
<gene>
    <name evidence="4" type="ORF">SAMN04488068_1552</name>
</gene>
<comment type="similarity">
    <text evidence="1">Belongs to the non-flavoprotein flavin reductase family.</text>
</comment>
<dbReference type="Gene3D" id="2.30.110.10">
    <property type="entry name" value="Electron Transport, Fmn-binding Protein, Chain A"/>
    <property type="match status" value="1"/>
</dbReference>
<dbReference type="PANTHER" id="PTHR30466">
    <property type="entry name" value="FLAVIN REDUCTASE"/>
    <property type="match status" value="1"/>
</dbReference>
<dbReference type="InterPro" id="IPR050268">
    <property type="entry name" value="NADH-dep_flavin_reductase"/>
</dbReference>
<dbReference type="InterPro" id="IPR036388">
    <property type="entry name" value="WH-like_DNA-bd_sf"/>
</dbReference>
<keyword evidence="5" id="KW-1185">Reference proteome</keyword>
<protein>
    <submittedName>
        <fullName evidence="4">3-hydroxy-9,10-secoandrosta-1,3,5(10)-triene-9,17-dione monooxygenase reductase component</fullName>
    </submittedName>
</protein>
<feature type="domain" description="Flavin reductase like" evidence="3">
    <location>
        <begin position="35"/>
        <end position="178"/>
    </location>
</feature>
<dbReference type="SMART" id="SM00903">
    <property type="entry name" value="Flavin_Reduct"/>
    <property type="match status" value="1"/>
</dbReference>
<accession>A0A1M5N0G3</accession>
<keyword evidence="4" id="KW-0503">Monooxygenase</keyword>
<dbReference type="STRING" id="490188.SAMN04488068_1552"/>
<dbReference type="InterPro" id="IPR002563">
    <property type="entry name" value="Flavin_Rdtase-like_dom"/>
</dbReference>
<dbReference type="Gene3D" id="1.10.10.10">
    <property type="entry name" value="Winged helix-like DNA-binding domain superfamily/Winged helix DNA-binding domain"/>
    <property type="match status" value="1"/>
</dbReference>
<dbReference type="SUPFAM" id="SSF46785">
    <property type="entry name" value="Winged helix' DNA-binding domain"/>
    <property type="match status" value="1"/>
</dbReference>
<dbReference type="PANTHER" id="PTHR30466:SF11">
    <property type="entry name" value="FLAVIN-DEPENDENT MONOOXYGENASE, REDUCTASE SUBUNIT HSAB"/>
    <property type="match status" value="1"/>
</dbReference>
<dbReference type="InterPro" id="IPR036390">
    <property type="entry name" value="WH_DNA-bd_sf"/>
</dbReference>
<dbReference type="InterPro" id="IPR012349">
    <property type="entry name" value="Split_barrel_FMN-bd"/>
</dbReference>
<evidence type="ECO:0000313" key="4">
    <source>
        <dbReference type="EMBL" id="SHG82659.1"/>
    </source>
</evidence>
<proteinExistence type="inferred from homology"/>
<dbReference type="EMBL" id="FQWZ01000003">
    <property type="protein sequence ID" value="SHG82659.1"/>
    <property type="molecule type" value="Genomic_DNA"/>
</dbReference>
<name>A0A1M5N0G3_9GAMM</name>
<dbReference type="GO" id="GO:0042602">
    <property type="term" value="F:riboflavin reductase (NADPH) activity"/>
    <property type="evidence" value="ECO:0007669"/>
    <property type="project" value="TreeGrafter"/>
</dbReference>
<evidence type="ECO:0000256" key="2">
    <source>
        <dbReference type="ARBA" id="ARBA00023002"/>
    </source>
</evidence>
<reference evidence="4 5" key="1">
    <citation type="submission" date="2016-11" db="EMBL/GenBank/DDBJ databases">
        <authorList>
            <person name="Jaros S."/>
            <person name="Januszkiewicz K."/>
            <person name="Wedrychowicz H."/>
        </authorList>
    </citation>
    <scope>NUCLEOTIDE SEQUENCE [LARGE SCALE GENOMIC DNA]</scope>
    <source>
        <strain evidence="4 5">CGMCC 1.7049</strain>
    </source>
</reference>
<dbReference type="AlphaFoldDB" id="A0A1M5N0G3"/>
<organism evidence="4 5">
    <name type="scientific">Hydrocarboniphaga daqingensis</name>
    <dbReference type="NCBI Taxonomy" id="490188"/>
    <lineage>
        <taxon>Bacteria</taxon>
        <taxon>Pseudomonadati</taxon>
        <taxon>Pseudomonadota</taxon>
        <taxon>Gammaproteobacteria</taxon>
        <taxon>Nevskiales</taxon>
        <taxon>Nevskiaceae</taxon>
        <taxon>Hydrocarboniphaga</taxon>
    </lineage>
</organism>
<evidence type="ECO:0000259" key="3">
    <source>
        <dbReference type="SMART" id="SM00903"/>
    </source>
</evidence>
<dbReference type="GO" id="GO:0004497">
    <property type="term" value="F:monooxygenase activity"/>
    <property type="evidence" value="ECO:0007669"/>
    <property type="project" value="UniProtKB-KW"/>
</dbReference>